<keyword evidence="1" id="KW-0472">Membrane</keyword>
<sequence length="298" mass="33398">MRTGGQQARCRDMHESSDAAGAGVVQPRALNRRSFPRVLVLCCLLREQCSALNIQSSMRAFSMSRPALKLCSERACRRRVDVTAGLQTLSNVRRDLLREMDFSCGHLQAIRGHNVTVEEGAISDEVINSNSSDSVMEKEDLSEIFDFNDVNINRLIKPPHNDSLDLVSIQNDISVLSIYSLSQAICELIAQGPKETPGMTLTDWIIVSRYFTSAATLSIAWVAAGIMLNQFQKNSWHVLEHEETRLKLAFRCWLVAMPLHQVLCTVGGVQHSMVYTLSELFGSLGVILLWRKVEPFLY</sequence>
<evidence type="ECO:0000313" key="2">
    <source>
        <dbReference type="EMBL" id="CAD8483349.1"/>
    </source>
</evidence>
<accession>A0A7S0EG69</accession>
<dbReference type="AlphaFoldDB" id="A0A7S0EG69"/>
<keyword evidence="1" id="KW-1133">Transmembrane helix</keyword>
<name>A0A7S0EG69_9CRYP</name>
<evidence type="ECO:0000256" key="1">
    <source>
        <dbReference type="SAM" id="Phobius"/>
    </source>
</evidence>
<organism evidence="2">
    <name type="scientific">Hanusia phi</name>
    <dbReference type="NCBI Taxonomy" id="3032"/>
    <lineage>
        <taxon>Eukaryota</taxon>
        <taxon>Cryptophyceae</taxon>
        <taxon>Pyrenomonadales</taxon>
        <taxon>Geminigeraceae</taxon>
        <taxon>Hanusia</taxon>
    </lineage>
</organism>
<feature type="transmembrane region" description="Helical" evidence="1">
    <location>
        <begin position="210"/>
        <end position="228"/>
    </location>
</feature>
<feature type="transmembrane region" description="Helical" evidence="1">
    <location>
        <begin position="274"/>
        <end position="290"/>
    </location>
</feature>
<protein>
    <submittedName>
        <fullName evidence="2">Uncharacterized protein</fullName>
    </submittedName>
</protein>
<keyword evidence="1" id="KW-0812">Transmembrane</keyword>
<proteinExistence type="predicted"/>
<dbReference type="EMBL" id="HBEO01014760">
    <property type="protein sequence ID" value="CAD8483349.1"/>
    <property type="molecule type" value="Transcribed_RNA"/>
</dbReference>
<reference evidence="2" key="1">
    <citation type="submission" date="2021-01" db="EMBL/GenBank/DDBJ databases">
        <authorList>
            <person name="Corre E."/>
            <person name="Pelletier E."/>
            <person name="Niang G."/>
            <person name="Scheremetjew M."/>
            <person name="Finn R."/>
            <person name="Kale V."/>
            <person name="Holt S."/>
            <person name="Cochrane G."/>
            <person name="Meng A."/>
            <person name="Brown T."/>
            <person name="Cohen L."/>
        </authorList>
    </citation>
    <scope>NUCLEOTIDE SEQUENCE</scope>
    <source>
        <strain evidence="2">CCMP325</strain>
    </source>
</reference>
<gene>
    <name evidence="2" type="ORF">HPHI1048_LOCUS10044</name>
</gene>